<evidence type="ECO:0000313" key="1">
    <source>
        <dbReference type="EMBL" id="KAF8667047.1"/>
    </source>
</evidence>
<dbReference type="EMBL" id="JACEFO010002303">
    <property type="protein sequence ID" value="KAF8667047.1"/>
    <property type="molecule type" value="Genomic_DNA"/>
</dbReference>
<accession>A0A835E3I0</accession>
<gene>
    <name evidence="1" type="ORF">HU200_053221</name>
</gene>
<reference evidence="1" key="1">
    <citation type="submission" date="2020-07" db="EMBL/GenBank/DDBJ databases">
        <title>Genome sequence and genetic diversity analysis of an under-domesticated orphan crop, white fonio (Digitaria exilis).</title>
        <authorList>
            <person name="Bennetzen J.L."/>
            <person name="Chen S."/>
            <person name="Ma X."/>
            <person name="Wang X."/>
            <person name="Yssel A.E.J."/>
            <person name="Chaluvadi S.R."/>
            <person name="Johnson M."/>
            <person name="Gangashetty P."/>
            <person name="Hamidou F."/>
            <person name="Sanogo M.D."/>
            <person name="Zwaenepoel A."/>
            <person name="Wallace J."/>
            <person name="Van De Peer Y."/>
            <person name="Van Deynze A."/>
        </authorList>
    </citation>
    <scope>NUCLEOTIDE SEQUENCE</scope>
    <source>
        <tissue evidence="1">Leaves</tissue>
    </source>
</reference>
<proteinExistence type="predicted"/>
<name>A0A835E3I0_9POAL</name>
<dbReference type="AlphaFoldDB" id="A0A835E3I0"/>
<dbReference type="Proteomes" id="UP000636709">
    <property type="component" value="Unassembled WGS sequence"/>
</dbReference>
<protein>
    <submittedName>
        <fullName evidence="1">Uncharacterized protein</fullName>
    </submittedName>
</protein>
<comment type="caution">
    <text evidence="1">The sequence shown here is derived from an EMBL/GenBank/DDBJ whole genome shotgun (WGS) entry which is preliminary data.</text>
</comment>
<keyword evidence="2" id="KW-1185">Reference proteome</keyword>
<organism evidence="1 2">
    <name type="scientific">Digitaria exilis</name>
    <dbReference type="NCBI Taxonomy" id="1010633"/>
    <lineage>
        <taxon>Eukaryota</taxon>
        <taxon>Viridiplantae</taxon>
        <taxon>Streptophyta</taxon>
        <taxon>Embryophyta</taxon>
        <taxon>Tracheophyta</taxon>
        <taxon>Spermatophyta</taxon>
        <taxon>Magnoliopsida</taxon>
        <taxon>Liliopsida</taxon>
        <taxon>Poales</taxon>
        <taxon>Poaceae</taxon>
        <taxon>PACMAD clade</taxon>
        <taxon>Panicoideae</taxon>
        <taxon>Panicodae</taxon>
        <taxon>Paniceae</taxon>
        <taxon>Anthephorinae</taxon>
        <taxon>Digitaria</taxon>
    </lineage>
</organism>
<evidence type="ECO:0000313" key="2">
    <source>
        <dbReference type="Proteomes" id="UP000636709"/>
    </source>
</evidence>
<sequence>MISVLYNYVTKPQWQVSRAIHLAFSCILWLRRKKVRKYTNIRLKQFSLLRHRHGPLVPFMPAMLSLKVRSVPATEELNRPIVNCLVEHDRHRHPLTNGRFALERIAGISERLPWAREAMYAEPQCHDDDPHACGSILHEKRTRATAVKKHRGVAVSLSQYCAYLVVFHPELLPDRRAMAELVLEDARSERRIELGFWA</sequence>